<dbReference type="EMBL" id="JABCJJ010000013">
    <property type="protein sequence ID" value="NMR20552.1"/>
    <property type="molecule type" value="Genomic_DNA"/>
</dbReference>
<reference evidence="2 3" key="1">
    <citation type="submission" date="2020-04" db="EMBL/GenBank/DDBJ databases">
        <title>Sequencing and Assembly of C. fimi.</title>
        <authorList>
            <person name="Ramsey A.R."/>
        </authorList>
    </citation>
    <scope>NUCLEOTIDE SEQUENCE [LARGE SCALE GENOMIC DNA]</scope>
    <source>
        <strain evidence="2 3">SB</strain>
    </source>
</reference>
<evidence type="ECO:0000313" key="3">
    <source>
        <dbReference type="Proteomes" id="UP000562124"/>
    </source>
</evidence>
<keyword evidence="3" id="KW-1185">Reference proteome</keyword>
<dbReference type="AlphaFoldDB" id="A0A7Y0QIQ5"/>
<sequence>MPTRLLLDGEDLASLVRRVCAEMGPDAVIVKAERVRTGGIGGFFAKEHFELTVEVPEPRPRIPRRRPVVAPAPGPAAAPAVGLSALIDAADAAEVHDAAPRVSTDAATFASVLASIDDMADVPGGAHAGVEGRLAATPVVEHQGARRIEDLGVVGAAGAAGPVGAAVSAVDATAVAGVDAGATPGGEAAGAPALPPARFAPRGAVVTPVAFDPIRAGIPTQAGAPESGATEPAGAADEVGAAEEAGAADEVGGTDGSGASAAAGAVGPGPGSTSAATPDGAPRPPDGAPRPPGGDRRALLALGVPSALLGDGPLDEPLPLSSLLASMTRPPTLLRTSGAIVAVVGEKAEALAVATQMAGRLRLDPHDVVLAGEMQPVAGHGRRLLSPSAAARYRARVTDGEQVSIVALGVGPGAEDRRAAAELLAELGADQTWAVLDARRKAADLRAWMAAVGGAVAGGGGFDAVAAASVHETQEPGTVLGLGTPVGWIDGLPATPVVWAALLSERLGTGAHWD</sequence>
<protein>
    <submittedName>
        <fullName evidence="2">Uncharacterized protein</fullName>
    </submittedName>
</protein>
<accession>A0A7Y0QIQ5</accession>
<evidence type="ECO:0000256" key="1">
    <source>
        <dbReference type="SAM" id="MobiDB-lite"/>
    </source>
</evidence>
<dbReference type="RefSeq" id="WP_169324925.1">
    <property type="nucleotide sequence ID" value="NZ_JABCJJ010000013.1"/>
</dbReference>
<comment type="caution">
    <text evidence="2">The sequence shown here is derived from an EMBL/GenBank/DDBJ whole genome shotgun (WGS) entry which is preliminary data.</text>
</comment>
<name>A0A7Y0QIQ5_CELFI</name>
<organism evidence="2 3">
    <name type="scientific">Cellulomonas fimi</name>
    <dbReference type="NCBI Taxonomy" id="1708"/>
    <lineage>
        <taxon>Bacteria</taxon>
        <taxon>Bacillati</taxon>
        <taxon>Actinomycetota</taxon>
        <taxon>Actinomycetes</taxon>
        <taxon>Micrococcales</taxon>
        <taxon>Cellulomonadaceae</taxon>
        <taxon>Cellulomonas</taxon>
    </lineage>
</organism>
<feature type="compositionally biased region" description="Pro residues" evidence="1">
    <location>
        <begin position="281"/>
        <end position="292"/>
    </location>
</feature>
<evidence type="ECO:0000313" key="2">
    <source>
        <dbReference type="EMBL" id="NMR20552.1"/>
    </source>
</evidence>
<feature type="compositionally biased region" description="Low complexity" evidence="1">
    <location>
        <begin position="233"/>
        <end position="280"/>
    </location>
</feature>
<feature type="region of interest" description="Disordered" evidence="1">
    <location>
        <begin position="217"/>
        <end position="298"/>
    </location>
</feature>
<proteinExistence type="predicted"/>
<gene>
    <name evidence="2" type="ORF">HIR71_10045</name>
</gene>
<dbReference type="Proteomes" id="UP000562124">
    <property type="component" value="Unassembled WGS sequence"/>
</dbReference>